<dbReference type="Gene3D" id="3.90.79.10">
    <property type="entry name" value="Nucleoside Triphosphate Pyrophosphohydrolase"/>
    <property type="match status" value="1"/>
</dbReference>
<evidence type="ECO:0000256" key="3">
    <source>
        <dbReference type="RuleBase" id="RU003476"/>
    </source>
</evidence>
<dbReference type="PANTHER" id="PTHR43046">
    <property type="entry name" value="GDP-MANNOSE MANNOSYL HYDROLASE"/>
    <property type="match status" value="1"/>
</dbReference>
<sequence length="215" mass="25514">MYKIFFKDRLLVLTDNIETDLDGSFASILKYGSRGELQQYVDDFEEDDKLEKAFVYHHNLHELMQDFRSLFNNLPAAGGLVWNEDYSEFLGINRLGYFDLPKGKVEKGESFEAAALREVEEECGIGNLELRERITRTYHTYRHKGERILKETHWYLMRYYEKSLPRPQTEEGIDSVFWVSPEMLPELLEKTYPSIKEVLRSSPVRFFNRYDNDIL</sequence>
<comment type="similarity">
    <text evidence="3">Belongs to the Nudix hydrolase family.</text>
</comment>
<dbReference type="Proteomes" id="UP001056426">
    <property type="component" value="Chromosome"/>
</dbReference>
<reference evidence="5" key="2">
    <citation type="submission" date="2022-06" db="EMBL/GenBank/DDBJ databases">
        <title>Xiashengella guii gen. nov. sp. nov., a bacterium isolated form anaerobic digestion tank.</title>
        <authorList>
            <person name="Huang H."/>
        </authorList>
    </citation>
    <scope>NUCLEOTIDE SEQUENCE</scope>
    <source>
        <strain evidence="5">Ai-910</strain>
    </source>
</reference>
<reference evidence="5" key="1">
    <citation type="submission" date="2022-05" db="EMBL/GenBank/DDBJ databases">
        <authorList>
            <person name="Sun X."/>
        </authorList>
    </citation>
    <scope>NUCLEOTIDE SEQUENCE</scope>
    <source>
        <strain evidence="5">Ai-910</strain>
    </source>
</reference>
<dbReference type="AlphaFoldDB" id="A0A9J6ZQE0"/>
<dbReference type="SUPFAM" id="SSF55811">
    <property type="entry name" value="Nudix"/>
    <property type="match status" value="1"/>
</dbReference>
<protein>
    <submittedName>
        <fullName evidence="5">NUDIX domain-containing protein</fullName>
    </submittedName>
</protein>
<dbReference type="InterPro" id="IPR000086">
    <property type="entry name" value="NUDIX_hydrolase_dom"/>
</dbReference>
<dbReference type="KEGG" id="alkq:M9189_01785"/>
<dbReference type="PROSITE" id="PS51462">
    <property type="entry name" value="NUDIX"/>
    <property type="match status" value="1"/>
</dbReference>
<evidence type="ECO:0000256" key="1">
    <source>
        <dbReference type="ARBA" id="ARBA00001946"/>
    </source>
</evidence>
<evidence type="ECO:0000313" key="6">
    <source>
        <dbReference type="Proteomes" id="UP001056426"/>
    </source>
</evidence>
<proteinExistence type="inferred from homology"/>
<name>A0A9J6ZQE0_9BACT</name>
<dbReference type="InterPro" id="IPR020084">
    <property type="entry name" value="NUDIX_hydrolase_CS"/>
</dbReference>
<keyword evidence="6" id="KW-1185">Reference proteome</keyword>
<dbReference type="PRINTS" id="PR00502">
    <property type="entry name" value="NUDIXFAMILY"/>
</dbReference>
<evidence type="ECO:0000259" key="4">
    <source>
        <dbReference type="PROSITE" id="PS51462"/>
    </source>
</evidence>
<comment type="cofactor">
    <cofactor evidence="1">
        <name>Mg(2+)</name>
        <dbReference type="ChEBI" id="CHEBI:18420"/>
    </cofactor>
</comment>
<dbReference type="InterPro" id="IPR015797">
    <property type="entry name" value="NUDIX_hydrolase-like_dom_sf"/>
</dbReference>
<dbReference type="PANTHER" id="PTHR43046:SF14">
    <property type="entry name" value="MUTT_NUDIX FAMILY PROTEIN"/>
    <property type="match status" value="1"/>
</dbReference>
<organism evidence="5 6">
    <name type="scientific">Xiashengella succiniciproducens</name>
    <dbReference type="NCBI Taxonomy" id="2949635"/>
    <lineage>
        <taxon>Bacteria</taxon>
        <taxon>Pseudomonadati</taxon>
        <taxon>Bacteroidota</taxon>
        <taxon>Bacteroidia</taxon>
        <taxon>Marinilabiliales</taxon>
        <taxon>Marinilabiliaceae</taxon>
        <taxon>Xiashengella</taxon>
    </lineage>
</organism>
<gene>
    <name evidence="5" type="ORF">M9189_01785</name>
</gene>
<keyword evidence="2 3" id="KW-0378">Hydrolase</keyword>
<accession>A0A9J6ZQE0</accession>
<dbReference type="CDD" id="cd03673">
    <property type="entry name" value="NUDIX_Ap6A_hydrolase"/>
    <property type="match status" value="1"/>
</dbReference>
<dbReference type="RefSeq" id="WP_250724205.1">
    <property type="nucleotide sequence ID" value="NZ_CP098400.1"/>
</dbReference>
<evidence type="ECO:0000256" key="2">
    <source>
        <dbReference type="ARBA" id="ARBA00022801"/>
    </source>
</evidence>
<dbReference type="Pfam" id="PF00293">
    <property type="entry name" value="NUDIX"/>
    <property type="match status" value="1"/>
</dbReference>
<dbReference type="GO" id="GO:0016787">
    <property type="term" value="F:hydrolase activity"/>
    <property type="evidence" value="ECO:0007669"/>
    <property type="project" value="UniProtKB-KW"/>
</dbReference>
<evidence type="ECO:0000313" key="5">
    <source>
        <dbReference type="EMBL" id="URW80090.1"/>
    </source>
</evidence>
<dbReference type="EMBL" id="CP098400">
    <property type="protein sequence ID" value="URW80090.1"/>
    <property type="molecule type" value="Genomic_DNA"/>
</dbReference>
<dbReference type="PROSITE" id="PS00893">
    <property type="entry name" value="NUDIX_BOX"/>
    <property type="match status" value="1"/>
</dbReference>
<dbReference type="InterPro" id="IPR020476">
    <property type="entry name" value="Nudix_hydrolase"/>
</dbReference>
<feature type="domain" description="Nudix hydrolase" evidence="4">
    <location>
        <begin position="72"/>
        <end position="201"/>
    </location>
</feature>